<feature type="binding site" evidence="9">
    <location>
        <position position="98"/>
    </location>
    <ligand>
        <name>L-glutamine</name>
        <dbReference type="ChEBI" id="CHEBI:58359"/>
    </ligand>
</feature>
<feature type="domain" description="Glutamine amidotransferase type-2" evidence="10">
    <location>
        <begin position="2"/>
        <end position="209"/>
    </location>
</feature>
<sequence>MCGIHLYWGKGSNKAAIQSLMGEGAYRGPDQEVALSPWPGMWVGANRLKILHPGPEADQPFWSSDGKTLLVWNGEIYNHKTLRSLLEKMGIEFSTNCDTEVLINWIQVFGVKGLEKLEGMFALIFVDLKDNSILVARDPNGEKPLYYSQNQDRLIISSVASGIAKLSEPKLDKKQIENYSFLRTPIPGKTFFKGVKEWKPARYSHIQQHSTFRWDNIPIAKSKAQEFTKKEFKSILSQAVTTQFQADVPVGIMLSGGMDSSLLYSIWYELSGTSLPAYTIQVEKKYRKKYADGDAAIALTKRIPMEHHLIHVDQQVFWDNWEAYLMSLDFPIGDSGGFLTWLIGKEAKKKVKVLISGAGADELWGGYSRHGAFDFYLKNQNLLMMLQPWLNYLPMGRKTKKFLNSLENNPSKTFLNFTALEPISDDLASEYDRVFNSKLSPYKRALDFDRQVYLVQDVLKIHDQALMAHSLEGRAPYLSGSMLAFWNEIKEESVMKGKVWIKELLIEAGLEMVTKRGKFGFGLPLQEWFAEEGSFSKMVFNRLELFEKSYGEYIPSPIREMVQNPAPAAKSHFLILYNIFLLAEWIELKKL</sequence>
<dbReference type="NCBIfam" id="TIGR01536">
    <property type="entry name" value="asn_synth_AEB"/>
    <property type="match status" value="1"/>
</dbReference>
<feature type="binding site" evidence="9">
    <location>
        <position position="280"/>
    </location>
    <ligand>
        <name>ATP</name>
        <dbReference type="ChEBI" id="CHEBI:30616"/>
    </ligand>
</feature>
<feature type="active site" description="For GATase activity" evidence="8">
    <location>
        <position position="2"/>
    </location>
</feature>
<name>A0A1N6G057_9BACT</name>
<dbReference type="InterPro" id="IPR033738">
    <property type="entry name" value="AsnB_N"/>
</dbReference>
<dbReference type="GO" id="GO:0004066">
    <property type="term" value="F:asparagine synthase (glutamine-hydrolyzing) activity"/>
    <property type="evidence" value="ECO:0007669"/>
    <property type="project" value="UniProtKB-EC"/>
</dbReference>
<dbReference type="PROSITE" id="PS51278">
    <property type="entry name" value="GATASE_TYPE_2"/>
    <property type="match status" value="1"/>
</dbReference>
<dbReference type="PANTHER" id="PTHR43284:SF1">
    <property type="entry name" value="ASPARAGINE SYNTHETASE"/>
    <property type="match status" value="1"/>
</dbReference>
<proteinExistence type="inferred from homology"/>
<dbReference type="SUPFAM" id="SSF52402">
    <property type="entry name" value="Adenine nucleotide alpha hydrolases-like"/>
    <property type="match status" value="1"/>
</dbReference>
<dbReference type="InterPro" id="IPR029055">
    <property type="entry name" value="Ntn_hydrolases_N"/>
</dbReference>
<dbReference type="InterPro" id="IPR014729">
    <property type="entry name" value="Rossmann-like_a/b/a_fold"/>
</dbReference>
<evidence type="ECO:0000259" key="10">
    <source>
        <dbReference type="PROSITE" id="PS51278"/>
    </source>
</evidence>
<dbReference type="InterPro" id="IPR006426">
    <property type="entry name" value="Asn_synth_AEB"/>
</dbReference>
<dbReference type="Gene3D" id="3.60.20.10">
    <property type="entry name" value="Glutamine Phosphoribosylpyrophosphate, subunit 1, domain 1"/>
    <property type="match status" value="1"/>
</dbReference>
<accession>A0A1N6G057</accession>
<reference evidence="12" key="1">
    <citation type="submission" date="2016-11" db="EMBL/GenBank/DDBJ databases">
        <authorList>
            <person name="Varghese N."/>
            <person name="Submissions S."/>
        </authorList>
    </citation>
    <scope>NUCLEOTIDE SEQUENCE [LARGE SCALE GENOMIC DNA]</scope>
    <source>
        <strain evidence="12">DSM 15292</strain>
    </source>
</reference>
<dbReference type="OrthoDB" id="9763290at2"/>
<comment type="similarity">
    <text evidence="2">Belongs to the asparagine synthetase family.</text>
</comment>
<evidence type="ECO:0000256" key="5">
    <source>
        <dbReference type="ARBA" id="ARBA00022840"/>
    </source>
</evidence>
<feature type="binding site" evidence="9">
    <location>
        <begin position="356"/>
        <end position="357"/>
    </location>
    <ligand>
        <name>ATP</name>
        <dbReference type="ChEBI" id="CHEBI:30616"/>
    </ligand>
</feature>
<evidence type="ECO:0000256" key="3">
    <source>
        <dbReference type="ARBA" id="ARBA00012737"/>
    </source>
</evidence>
<keyword evidence="8" id="KW-0028">Amino-acid biosynthesis</keyword>
<keyword evidence="4 9" id="KW-0547">Nucleotide-binding</keyword>
<keyword evidence="6 8" id="KW-0315">Glutamine amidotransferase</keyword>
<evidence type="ECO:0000256" key="7">
    <source>
        <dbReference type="ARBA" id="ARBA00048741"/>
    </source>
</evidence>
<comment type="catalytic activity">
    <reaction evidence="7">
        <text>L-aspartate + L-glutamine + ATP + H2O = L-asparagine + L-glutamate + AMP + diphosphate + H(+)</text>
        <dbReference type="Rhea" id="RHEA:12228"/>
        <dbReference type="ChEBI" id="CHEBI:15377"/>
        <dbReference type="ChEBI" id="CHEBI:15378"/>
        <dbReference type="ChEBI" id="CHEBI:29985"/>
        <dbReference type="ChEBI" id="CHEBI:29991"/>
        <dbReference type="ChEBI" id="CHEBI:30616"/>
        <dbReference type="ChEBI" id="CHEBI:33019"/>
        <dbReference type="ChEBI" id="CHEBI:58048"/>
        <dbReference type="ChEBI" id="CHEBI:58359"/>
        <dbReference type="ChEBI" id="CHEBI:456215"/>
        <dbReference type="EC" id="6.3.5.4"/>
    </reaction>
</comment>
<keyword evidence="5 9" id="KW-0067">ATP-binding</keyword>
<dbReference type="EC" id="6.3.5.4" evidence="3"/>
<protein>
    <recommendedName>
        <fullName evidence="3">asparagine synthase (glutamine-hydrolyzing)</fullName>
        <ecNumber evidence="3">6.3.5.4</ecNumber>
    </recommendedName>
</protein>
<dbReference type="Proteomes" id="UP000185221">
    <property type="component" value="Unassembled WGS sequence"/>
</dbReference>
<dbReference type="GO" id="GO:0005524">
    <property type="term" value="F:ATP binding"/>
    <property type="evidence" value="ECO:0007669"/>
    <property type="project" value="UniProtKB-KW"/>
</dbReference>
<evidence type="ECO:0000256" key="1">
    <source>
        <dbReference type="ARBA" id="ARBA00005187"/>
    </source>
</evidence>
<gene>
    <name evidence="11" type="ORF">SAMN05444394_2867</name>
</gene>
<dbReference type="InterPro" id="IPR017932">
    <property type="entry name" value="GATase_2_dom"/>
</dbReference>
<evidence type="ECO:0000313" key="11">
    <source>
        <dbReference type="EMBL" id="SIO00908.1"/>
    </source>
</evidence>
<keyword evidence="8" id="KW-0061">Asparagine biosynthesis</keyword>
<comment type="pathway">
    <text evidence="1">Amino-acid biosynthesis; L-asparagine biosynthesis; L-asparagine from L-aspartate (L-Gln route): step 1/1.</text>
</comment>
<dbReference type="STRING" id="226505.SAMN05444394_2867"/>
<organism evidence="11 12">
    <name type="scientific">Algoriphagus halophilus</name>
    <dbReference type="NCBI Taxonomy" id="226505"/>
    <lineage>
        <taxon>Bacteria</taxon>
        <taxon>Pseudomonadati</taxon>
        <taxon>Bacteroidota</taxon>
        <taxon>Cytophagia</taxon>
        <taxon>Cytophagales</taxon>
        <taxon>Cyclobacteriaceae</taxon>
        <taxon>Algoriphagus</taxon>
    </lineage>
</organism>
<evidence type="ECO:0000256" key="4">
    <source>
        <dbReference type="ARBA" id="ARBA00022741"/>
    </source>
</evidence>
<dbReference type="RefSeq" id="WP_074225666.1">
    <property type="nucleotide sequence ID" value="NZ_FSRC01000002.1"/>
</dbReference>
<dbReference type="InterPro" id="IPR051786">
    <property type="entry name" value="ASN_synthetase/amidase"/>
</dbReference>
<evidence type="ECO:0000256" key="8">
    <source>
        <dbReference type="PIRSR" id="PIRSR001589-1"/>
    </source>
</evidence>
<dbReference type="EMBL" id="FSRC01000002">
    <property type="protein sequence ID" value="SIO00908.1"/>
    <property type="molecule type" value="Genomic_DNA"/>
</dbReference>
<dbReference type="Pfam" id="PF00733">
    <property type="entry name" value="Asn_synthase"/>
    <property type="match status" value="1"/>
</dbReference>
<dbReference type="CDD" id="cd00712">
    <property type="entry name" value="AsnB"/>
    <property type="match status" value="1"/>
</dbReference>
<dbReference type="PIRSF" id="PIRSF001589">
    <property type="entry name" value="Asn_synthetase_glu-h"/>
    <property type="match status" value="1"/>
</dbReference>
<dbReference type="CDD" id="cd01991">
    <property type="entry name" value="Asn_synthase_B_C"/>
    <property type="match status" value="1"/>
</dbReference>
<dbReference type="SUPFAM" id="SSF56235">
    <property type="entry name" value="N-terminal nucleophile aminohydrolases (Ntn hydrolases)"/>
    <property type="match status" value="1"/>
</dbReference>
<evidence type="ECO:0000256" key="2">
    <source>
        <dbReference type="ARBA" id="ARBA00005752"/>
    </source>
</evidence>
<dbReference type="Gene3D" id="3.40.50.620">
    <property type="entry name" value="HUPs"/>
    <property type="match status" value="1"/>
</dbReference>
<evidence type="ECO:0000313" key="12">
    <source>
        <dbReference type="Proteomes" id="UP000185221"/>
    </source>
</evidence>
<dbReference type="Pfam" id="PF13537">
    <property type="entry name" value="GATase_7"/>
    <property type="match status" value="1"/>
</dbReference>
<dbReference type="GO" id="GO:0006529">
    <property type="term" value="P:asparagine biosynthetic process"/>
    <property type="evidence" value="ECO:0007669"/>
    <property type="project" value="UniProtKB-KW"/>
</dbReference>
<evidence type="ECO:0000256" key="9">
    <source>
        <dbReference type="PIRSR" id="PIRSR001589-2"/>
    </source>
</evidence>
<evidence type="ECO:0000256" key="6">
    <source>
        <dbReference type="ARBA" id="ARBA00022962"/>
    </source>
</evidence>
<dbReference type="InterPro" id="IPR001962">
    <property type="entry name" value="Asn_synthase"/>
</dbReference>
<dbReference type="PANTHER" id="PTHR43284">
    <property type="entry name" value="ASPARAGINE SYNTHETASE (GLUTAMINE-HYDROLYZING)"/>
    <property type="match status" value="1"/>
</dbReference>
<dbReference type="AlphaFoldDB" id="A0A1N6G057"/>
<dbReference type="GO" id="GO:0005829">
    <property type="term" value="C:cytosol"/>
    <property type="evidence" value="ECO:0007669"/>
    <property type="project" value="TreeGrafter"/>
</dbReference>
<keyword evidence="12" id="KW-1185">Reference proteome</keyword>